<dbReference type="AlphaFoldDB" id="A0A4U5MVF8"/>
<dbReference type="EMBL" id="AZBU02000006">
    <property type="protein sequence ID" value="TKR73734.1"/>
    <property type="molecule type" value="Genomic_DNA"/>
</dbReference>
<name>A0A4U5MVF8_STECR</name>
<reference evidence="1 2" key="2">
    <citation type="journal article" date="2019" name="G3 (Bethesda)">
        <title>Hybrid Assembly of the Genome of the Entomopathogenic Nematode Steinernema carpocapsae Identifies the X-Chromosome.</title>
        <authorList>
            <person name="Serra L."/>
            <person name="Macchietto M."/>
            <person name="Macias-Munoz A."/>
            <person name="McGill C.J."/>
            <person name="Rodriguez I.M."/>
            <person name="Rodriguez B."/>
            <person name="Murad R."/>
            <person name="Mortazavi A."/>
        </authorList>
    </citation>
    <scope>NUCLEOTIDE SEQUENCE [LARGE SCALE GENOMIC DNA]</scope>
    <source>
        <strain evidence="1 2">ALL</strain>
    </source>
</reference>
<organism evidence="1 2">
    <name type="scientific">Steinernema carpocapsae</name>
    <name type="common">Entomopathogenic nematode</name>
    <dbReference type="NCBI Taxonomy" id="34508"/>
    <lineage>
        <taxon>Eukaryota</taxon>
        <taxon>Metazoa</taxon>
        <taxon>Ecdysozoa</taxon>
        <taxon>Nematoda</taxon>
        <taxon>Chromadorea</taxon>
        <taxon>Rhabditida</taxon>
        <taxon>Tylenchina</taxon>
        <taxon>Panagrolaimomorpha</taxon>
        <taxon>Strongyloidoidea</taxon>
        <taxon>Steinernematidae</taxon>
        <taxon>Steinernema</taxon>
    </lineage>
</organism>
<evidence type="ECO:0000313" key="1">
    <source>
        <dbReference type="EMBL" id="TKR73734.1"/>
    </source>
</evidence>
<evidence type="ECO:0000313" key="2">
    <source>
        <dbReference type="Proteomes" id="UP000298663"/>
    </source>
</evidence>
<comment type="caution">
    <text evidence="1">The sequence shown here is derived from an EMBL/GenBank/DDBJ whole genome shotgun (WGS) entry which is preliminary data.</text>
</comment>
<keyword evidence="2" id="KW-1185">Reference proteome</keyword>
<reference evidence="1 2" key="1">
    <citation type="journal article" date="2015" name="Genome Biol.">
        <title>Comparative genomics of Steinernema reveals deeply conserved gene regulatory networks.</title>
        <authorList>
            <person name="Dillman A.R."/>
            <person name="Macchietto M."/>
            <person name="Porter C.F."/>
            <person name="Rogers A."/>
            <person name="Williams B."/>
            <person name="Antoshechkin I."/>
            <person name="Lee M.M."/>
            <person name="Goodwin Z."/>
            <person name="Lu X."/>
            <person name="Lewis E.E."/>
            <person name="Goodrich-Blair H."/>
            <person name="Stock S.P."/>
            <person name="Adams B.J."/>
            <person name="Sternberg P.W."/>
            <person name="Mortazavi A."/>
        </authorList>
    </citation>
    <scope>NUCLEOTIDE SEQUENCE [LARGE SCALE GENOMIC DNA]</scope>
    <source>
        <strain evidence="1 2">ALL</strain>
    </source>
</reference>
<sequence>MAATPVRVQTVACARGSSRVWFGQTYLLQSLAEQFKPMRDQGEVLHCSLSPAMNFISFRRLSSNLITPVFLLFLINSYQSSTPCFHISSPVPLKRTRCHSNEHQFSNVQHQTFL</sequence>
<proteinExistence type="predicted"/>
<accession>A0A4U5MVF8</accession>
<gene>
    <name evidence="1" type="ORF">L596_021012</name>
</gene>
<protein>
    <submittedName>
        <fullName evidence="1">Uncharacterized protein</fullName>
    </submittedName>
</protein>
<dbReference type="Proteomes" id="UP000298663">
    <property type="component" value="Unassembled WGS sequence"/>
</dbReference>